<dbReference type="Proteomes" id="UP001596956">
    <property type="component" value="Unassembled WGS sequence"/>
</dbReference>
<dbReference type="EMBL" id="JBHTHR010000288">
    <property type="protein sequence ID" value="MFD0801751.1"/>
    <property type="molecule type" value="Genomic_DNA"/>
</dbReference>
<evidence type="ECO:0000313" key="1">
    <source>
        <dbReference type="EMBL" id="MFD0801751.1"/>
    </source>
</evidence>
<sequence>MTAAARPADAPAGAPPWFLRVNPLRRSRIGDPELRSRLAELYGTERAMASAADECSDELYALIGECTDRDRRRRLVDLRRSIHNGRTPRYVPEPAPPAVGRWLALHDRHRRLSEDVAECYESAADRERTTLA</sequence>
<evidence type="ECO:0000313" key="2">
    <source>
        <dbReference type="Proteomes" id="UP001596956"/>
    </source>
</evidence>
<accession>A0ABW3BFP1</accession>
<name>A0ABW3BFP1_9ACTN</name>
<keyword evidence="2" id="KW-1185">Reference proteome</keyword>
<protein>
    <submittedName>
        <fullName evidence="1">Uncharacterized protein</fullName>
    </submittedName>
</protein>
<reference evidence="2" key="1">
    <citation type="journal article" date="2019" name="Int. J. Syst. Evol. Microbiol.">
        <title>The Global Catalogue of Microorganisms (GCM) 10K type strain sequencing project: providing services to taxonomists for standard genome sequencing and annotation.</title>
        <authorList>
            <consortium name="The Broad Institute Genomics Platform"/>
            <consortium name="The Broad Institute Genome Sequencing Center for Infectious Disease"/>
            <person name="Wu L."/>
            <person name="Ma J."/>
        </authorList>
    </citation>
    <scope>NUCLEOTIDE SEQUENCE [LARGE SCALE GENOMIC DNA]</scope>
    <source>
        <strain evidence="2">CCUG 63369</strain>
    </source>
</reference>
<gene>
    <name evidence="1" type="ORF">ACFQZU_10540</name>
</gene>
<proteinExistence type="predicted"/>
<organism evidence="1 2">
    <name type="scientific">Streptomonospora algeriensis</name>
    <dbReference type="NCBI Taxonomy" id="995084"/>
    <lineage>
        <taxon>Bacteria</taxon>
        <taxon>Bacillati</taxon>
        <taxon>Actinomycetota</taxon>
        <taxon>Actinomycetes</taxon>
        <taxon>Streptosporangiales</taxon>
        <taxon>Nocardiopsidaceae</taxon>
        <taxon>Streptomonospora</taxon>
    </lineage>
</organism>
<comment type="caution">
    <text evidence="1">The sequence shown here is derived from an EMBL/GenBank/DDBJ whole genome shotgun (WGS) entry which is preliminary data.</text>
</comment>
<feature type="non-terminal residue" evidence="1">
    <location>
        <position position="132"/>
    </location>
</feature>